<name>A0A0G4EGW8_VITBC</name>
<keyword evidence="3" id="KW-1185">Reference proteome</keyword>
<evidence type="ECO:0008006" key="4">
    <source>
        <dbReference type="Google" id="ProtNLM"/>
    </source>
</evidence>
<feature type="compositionally biased region" description="Pro residues" evidence="1">
    <location>
        <begin position="118"/>
        <end position="129"/>
    </location>
</feature>
<feature type="region of interest" description="Disordered" evidence="1">
    <location>
        <begin position="106"/>
        <end position="206"/>
    </location>
</feature>
<reference evidence="2 3" key="1">
    <citation type="submission" date="2014-11" db="EMBL/GenBank/DDBJ databases">
        <authorList>
            <person name="Zhu J."/>
            <person name="Qi W."/>
            <person name="Song R."/>
        </authorList>
    </citation>
    <scope>NUCLEOTIDE SEQUENCE [LARGE SCALE GENOMIC DNA]</scope>
</reference>
<accession>A0A0G4EGW8</accession>
<dbReference type="VEuPathDB" id="CryptoDB:Vbra_7391"/>
<dbReference type="SUPFAM" id="SSF56112">
    <property type="entry name" value="Protein kinase-like (PK-like)"/>
    <property type="match status" value="1"/>
</dbReference>
<dbReference type="InParanoid" id="A0A0G4EGW8"/>
<dbReference type="Proteomes" id="UP000041254">
    <property type="component" value="Unassembled WGS sequence"/>
</dbReference>
<sequence>MEPKTRLFSSAQVVFGDIQEVLERLRTTVHIQVRKTTLMLMAAQRADTFLPDPLLDLMSLLLAPYPDDRPSSRQALKHPFMLVDAKISNMLKSLMAFLPPSAQPSQTASLAASAPADRPCPPNDPPSPASIPRLQQEQPSGQPPEATLDDLEAVLRGEASTGPSRPRRKGPAYGCRSSCETHCAGSISSRGAISRKTSRSGSRRKK</sequence>
<organism evidence="2 3">
    <name type="scientific">Vitrella brassicaformis (strain CCMP3155)</name>
    <dbReference type="NCBI Taxonomy" id="1169540"/>
    <lineage>
        <taxon>Eukaryota</taxon>
        <taxon>Sar</taxon>
        <taxon>Alveolata</taxon>
        <taxon>Colpodellida</taxon>
        <taxon>Vitrellaceae</taxon>
        <taxon>Vitrella</taxon>
    </lineage>
</organism>
<evidence type="ECO:0000313" key="2">
    <source>
        <dbReference type="EMBL" id="CEL94718.1"/>
    </source>
</evidence>
<dbReference type="EMBL" id="CDMY01000225">
    <property type="protein sequence ID" value="CEL94718.1"/>
    <property type="molecule type" value="Genomic_DNA"/>
</dbReference>
<protein>
    <recommendedName>
        <fullName evidence="4">Protein kinase domain-containing protein</fullName>
    </recommendedName>
</protein>
<dbReference type="Gene3D" id="1.10.510.10">
    <property type="entry name" value="Transferase(Phosphotransferase) domain 1"/>
    <property type="match status" value="1"/>
</dbReference>
<evidence type="ECO:0000313" key="3">
    <source>
        <dbReference type="Proteomes" id="UP000041254"/>
    </source>
</evidence>
<feature type="compositionally biased region" description="Basic residues" evidence="1">
    <location>
        <begin position="196"/>
        <end position="206"/>
    </location>
</feature>
<evidence type="ECO:0000256" key="1">
    <source>
        <dbReference type="SAM" id="MobiDB-lite"/>
    </source>
</evidence>
<dbReference type="InterPro" id="IPR011009">
    <property type="entry name" value="Kinase-like_dom_sf"/>
</dbReference>
<dbReference type="AlphaFoldDB" id="A0A0G4EGW8"/>
<proteinExistence type="predicted"/>
<gene>
    <name evidence="2" type="ORF">Vbra_7391</name>
</gene>